<accession>A0A182MSD7</accession>
<feature type="region of interest" description="Disordered" evidence="1">
    <location>
        <begin position="349"/>
        <end position="376"/>
    </location>
</feature>
<dbReference type="SMART" id="SM00165">
    <property type="entry name" value="UBA"/>
    <property type="match status" value="1"/>
</dbReference>
<dbReference type="InterPro" id="IPR009060">
    <property type="entry name" value="UBA-like_sf"/>
</dbReference>
<organism evidence="3 4">
    <name type="scientific">Anopheles culicifacies</name>
    <dbReference type="NCBI Taxonomy" id="139723"/>
    <lineage>
        <taxon>Eukaryota</taxon>
        <taxon>Metazoa</taxon>
        <taxon>Ecdysozoa</taxon>
        <taxon>Arthropoda</taxon>
        <taxon>Hexapoda</taxon>
        <taxon>Insecta</taxon>
        <taxon>Pterygota</taxon>
        <taxon>Neoptera</taxon>
        <taxon>Endopterygota</taxon>
        <taxon>Diptera</taxon>
        <taxon>Nematocera</taxon>
        <taxon>Culicoidea</taxon>
        <taxon>Culicidae</taxon>
        <taxon>Anophelinae</taxon>
        <taxon>Anopheles</taxon>
        <taxon>culicifacies species complex</taxon>
    </lineage>
</organism>
<dbReference type="InterPro" id="IPR015940">
    <property type="entry name" value="UBA"/>
</dbReference>
<protein>
    <recommendedName>
        <fullName evidence="2">UBA domain-containing protein</fullName>
    </recommendedName>
</protein>
<dbReference type="EMBL" id="AXCM01009281">
    <property type="status" value="NOT_ANNOTATED_CDS"/>
    <property type="molecule type" value="Genomic_DNA"/>
</dbReference>
<dbReference type="STRING" id="139723.A0A182MSD7"/>
<dbReference type="AlphaFoldDB" id="A0A182MSD7"/>
<evidence type="ECO:0000259" key="2">
    <source>
        <dbReference type="PROSITE" id="PS50030"/>
    </source>
</evidence>
<reference evidence="4" key="1">
    <citation type="submission" date="2013-09" db="EMBL/GenBank/DDBJ databases">
        <title>The Genome Sequence of Anopheles culicifacies species A.</title>
        <authorList>
            <consortium name="The Broad Institute Genomics Platform"/>
            <person name="Neafsey D.E."/>
            <person name="Besansky N."/>
            <person name="Howell P."/>
            <person name="Walton C."/>
            <person name="Young S.K."/>
            <person name="Zeng Q."/>
            <person name="Gargeya S."/>
            <person name="Fitzgerald M."/>
            <person name="Haas B."/>
            <person name="Abouelleil A."/>
            <person name="Allen A.W."/>
            <person name="Alvarado L."/>
            <person name="Arachchi H.M."/>
            <person name="Berlin A.M."/>
            <person name="Chapman S.B."/>
            <person name="Gainer-Dewar J."/>
            <person name="Goldberg J."/>
            <person name="Griggs A."/>
            <person name="Gujja S."/>
            <person name="Hansen M."/>
            <person name="Howarth C."/>
            <person name="Imamovic A."/>
            <person name="Ireland A."/>
            <person name="Larimer J."/>
            <person name="McCowan C."/>
            <person name="Murphy C."/>
            <person name="Pearson M."/>
            <person name="Poon T.W."/>
            <person name="Priest M."/>
            <person name="Roberts A."/>
            <person name="Saif S."/>
            <person name="Shea T."/>
            <person name="Sisk P."/>
            <person name="Sykes S."/>
            <person name="Wortman J."/>
            <person name="Nusbaum C."/>
            <person name="Birren B."/>
        </authorList>
    </citation>
    <scope>NUCLEOTIDE SEQUENCE [LARGE SCALE GENOMIC DNA]</scope>
    <source>
        <strain evidence="4">A-37</strain>
    </source>
</reference>
<feature type="compositionally biased region" description="Polar residues" evidence="1">
    <location>
        <begin position="217"/>
        <end position="230"/>
    </location>
</feature>
<dbReference type="PANTHER" id="PTHR10677">
    <property type="entry name" value="UBIQUILIN"/>
    <property type="match status" value="1"/>
</dbReference>
<dbReference type="InterPro" id="IPR015496">
    <property type="entry name" value="Ubiquilin"/>
</dbReference>
<dbReference type="PANTHER" id="PTHR10677:SF25">
    <property type="entry name" value="UBIQUITIN-LIKE PROTEIN 7"/>
    <property type="match status" value="1"/>
</dbReference>
<dbReference type="GO" id="GO:0031593">
    <property type="term" value="F:polyubiquitin modification-dependent protein binding"/>
    <property type="evidence" value="ECO:0007669"/>
    <property type="project" value="TreeGrafter"/>
</dbReference>
<dbReference type="Proteomes" id="UP000075883">
    <property type="component" value="Unassembled WGS sequence"/>
</dbReference>
<feature type="region of interest" description="Disordered" evidence="1">
    <location>
        <begin position="256"/>
        <end position="310"/>
    </location>
</feature>
<dbReference type="InterPro" id="IPR029071">
    <property type="entry name" value="Ubiquitin-like_domsf"/>
</dbReference>
<proteinExistence type="predicted"/>
<evidence type="ECO:0000313" key="3">
    <source>
        <dbReference type="EnsemblMetazoa" id="ACUA025113-PA"/>
    </source>
</evidence>
<dbReference type="SUPFAM" id="SSF46934">
    <property type="entry name" value="UBA-like"/>
    <property type="match status" value="1"/>
</dbReference>
<evidence type="ECO:0000256" key="1">
    <source>
        <dbReference type="SAM" id="MobiDB-lite"/>
    </source>
</evidence>
<name>A0A182MSD7_9DIPT</name>
<dbReference type="GO" id="GO:0005829">
    <property type="term" value="C:cytosol"/>
    <property type="evidence" value="ECO:0007669"/>
    <property type="project" value="TreeGrafter"/>
</dbReference>
<dbReference type="GO" id="GO:0006511">
    <property type="term" value="P:ubiquitin-dependent protein catabolic process"/>
    <property type="evidence" value="ECO:0007669"/>
    <property type="project" value="TreeGrafter"/>
</dbReference>
<dbReference type="VEuPathDB" id="VectorBase:ACUA025113"/>
<feature type="compositionally biased region" description="Low complexity" evidence="1">
    <location>
        <begin position="292"/>
        <end position="309"/>
    </location>
</feature>
<evidence type="ECO:0000313" key="4">
    <source>
        <dbReference type="Proteomes" id="UP000075883"/>
    </source>
</evidence>
<feature type="region of interest" description="Disordered" evidence="1">
    <location>
        <begin position="204"/>
        <end position="230"/>
    </location>
</feature>
<dbReference type="PROSITE" id="PS50030">
    <property type="entry name" value="UBA"/>
    <property type="match status" value="1"/>
</dbReference>
<dbReference type="Gene3D" id="1.10.8.10">
    <property type="entry name" value="DNA helicase RuvA subunit, C-terminal domain"/>
    <property type="match status" value="1"/>
</dbReference>
<keyword evidence="4" id="KW-1185">Reference proteome</keyword>
<reference evidence="3" key="2">
    <citation type="submission" date="2020-05" db="UniProtKB">
        <authorList>
            <consortium name="EnsemblMetazoa"/>
        </authorList>
    </citation>
    <scope>IDENTIFICATION</scope>
    <source>
        <strain evidence="3">A-37</strain>
    </source>
</reference>
<dbReference type="SUPFAM" id="SSF54236">
    <property type="entry name" value="Ubiquitin-like"/>
    <property type="match status" value="1"/>
</dbReference>
<feature type="compositionally biased region" description="Polar residues" evidence="1">
    <location>
        <begin position="256"/>
        <end position="291"/>
    </location>
</feature>
<feature type="domain" description="UBA" evidence="2">
    <location>
        <begin position="389"/>
        <end position="432"/>
    </location>
</feature>
<dbReference type="EnsemblMetazoa" id="ACUA025113-RA">
    <property type="protein sequence ID" value="ACUA025113-PA"/>
    <property type="gene ID" value="ACUA025113"/>
</dbReference>
<sequence length="487" mass="52006">MPSVYLGVHLPFKPYHKLKVENVDLSGRTETLRSEAAKLIQNEVAADDFELVYCGILLKTDDILQNKGVCDGSMIHVIQKRREKDPASEQKEQEERELTEAEVQAVLSIWRTVDSSNFQKVRQPEFMKNVLDAYPAIRRNLFVLTLLKDPILLSSMQQPETIRRVAPKHPVLLEASRTIVQLLNSKMISKVANCHLSAPLDSALDDPLSDSSSSDDNTVSPTTSAAPTNTIRRITADNLASALAFAGSRGSYNSLSNISQRDADNRANQQETASDGSTVTSASGTTDANLPSTSTATSSQPTTSANAATGRITSSMLLDAISLMFEQQRGEQASGSGGSAAAGNTVTAPAVEPMDTSPATTAGTAPSAEPMGNDLGAQTLSQHSTLAASIGQYRRELDTMREMGLTDTETNLQALIVCNGNVESAVNLVFGGMTKQNQSVLRTAAPPECYSNLGPARSKKIGAAITSAKAYSTIKIIECKGSGRLRV</sequence>
<feature type="compositionally biased region" description="Low complexity" evidence="1">
    <location>
        <begin position="356"/>
        <end position="368"/>
    </location>
</feature>